<keyword evidence="3" id="KW-1185">Reference proteome</keyword>
<sequence>MRYRRVRDFGILMTFTGILLLFFSIQGWATPWKIAVITLLLGIGVLGYAYLFLKARAFDDEIDE</sequence>
<comment type="caution">
    <text evidence="2">The sequence shown here is derived from an EMBL/GenBank/DDBJ whole genome shotgun (WGS) entry which is preliminary data.</text>
</comment>
<dbReference type="AlphaFoldDB" id="A0A4Q9V1U5"/>
<evidence type="ECO:0000313" key="2">
    <source>
        <dbReference type="EMBL" id="TBW22090.1"/>
    </source>
</evidence>
<protein>
    <submittedName>
        <fullName evidence="2">Uncharacterized protein</fullName>
    </submittedName>
</protein>
<evidence type="ECO:0000313" key="3">
    <source>
        <dbReference type="Proteomes" id="UP000293036"/>
    </source>
</evidence>
<dbReference type="Proteomes" id="UP000293036">
    <property type="component" value="Unassembled WGS sequence"/>
</dbReference>
<dbReference type="RefSeq" id="WP_131280639.1">
    <property type="nucleotide sequence ID" value="NZ_JBHSLR010000009.1"/>
</dbReference>
<dbReference type="EMBL" id="SJDT01000003">
    <property type="protein sequence ID" value="TBW22090.1"/>
    <property type="molecule type" value="Genomic_DNA"/>
</dbReference>
<keyword evidence="1" id="KW-0472">Membrane</keyword>
<keyword evidence="1" id="KW-0812">Transmembrane</keyword>
<name>A0A4Q9V1U5_9ACTO</name>
<reference evidence="2 3" key="1">
    <citation type="submission" date="2019-02" db="EMBL/GenBank/DDBJ databases">
        <title>Arcanobacterium bovis sp. nov., isolated from the milk of a cow with mastitis.</title>
        <authorList>
            <person name="Sammra O."/>
            <person name="Foster G."/>
            <person name="Hassan A."/>
            <person name="Alssahen M."/>
            <person name="Laemmler C."/>
            <person name="Borowiak M."/>
            <person name="Malorny B."/>
            <person name="Abdulmawjood A."/>
        </authorList>
    </citation>
    <scope>NUCLEOTIDE SEQUENCE [LARGE SCALE GENOMIC DNA]</scope>
    <source>
        <strain evidence="2 3">C605018/01/1</strain>
    </source>
</reference>
<organism evidence="2 3">
    <name type="scientific">Arcanobacterium bovis</name>
    <dbReference type="NCBI Taxonomy" id="2529275"/>
    <lineage>
        <taxon>Bacteria</taxon>
        <taxon>Bacillati</taxon>
        <taxon>Actinomycetota</taxon>
        <taxon>Actinomycetes</taxon>
        <taxon>Actinomycetales</taxon>
        <taxon>Actinomycetaceae</taxon>
        <taxon>Arcanobacterium</taxon>
    </lineage>
</organism>
<evidence type="ECO:0000256" key="1">
    <source>
        <dbReference type="SAM" id="Phobius"/>
    </source>
</evidence>
<feature type="transmembrane region" description="Helical" evidence="1">
    <location>
        <begin position="9"/>
        <end position="28"/>
    </location>
</feature>
<feature type="transmembrane region" description="Helical" evidence="1">
    <location>
        <begin position="34"/>
        <end position="53"/>
    </location>
</feature>
<accession>A0A4Q9V1U5</accession>
<keyword evidence="1" id="KW-1133">Transmembrane helix</keyword>
<proteinExistence type="predicted"/>
<gene>
    <name evidence="2" type="ORF">EZJ44_04490</name>
</gene>